<comment type="caution">
    <text evidence="3">The sequence shown here is derived from an EMBL/GenBank/DDBJ whole genome shotgun (WGS) entry which is preliminary data.</text>
</comment>
<accession>A0A644VCY7</accession>
<dbReference type="AlphaFoldDB" id="A0A644VCY7"/>
<protein>
    <recommendedName>
        <fullName evidence="2">Heparinase II/III-like C-terminal domain-containing protein</fullName>
    </recommendedName>
</protein>
<dbReference type="InterPro" id="IPR012334">
    <property type="entry name" value="Pectin_lyas_fold"/>
</dbReference>
<dbReference type="GO" id="GO:0016829">
    <property type="term" value="F:lyase activity"/>
    <property type="evidence" value="ECO:0007669"/>
    <property type="project" value="InterPro"/>
</dbReference>
<dbReference type="SMART" id="SM00710">
    <property type="entry name" value="PbH1"/>
    <property type="match status" value="6"/>
</dbReference>
<dbReference type="InterPro" id="IPR012480">
    <property type="entry name" value="Hepar_II_III_C"/>
</dbReference>
<dbReference type="Gene3D" id="2.160.20.10">
    <property type="entry name" value="Single-stranded right-handed beta-helix, Pectin lyase-like"/>
    <property type="match status" value="1"/>
</dbReference>
<proteinExistence type="predicted"/>
<evidence type="ECO:0000259" key="2">
    <source>
        <dbReference type="Pfam" id="PF07940"/>
    </source>
</evidence>
<organism evidence="3">
    <name type="scientific">bioreactor metagenome</name>
    <dbReference type="NCBI Taxonomy" id="1076179"/>
    <lineage>
        <taxon>unclassified sequences</taxon>
        <taxon>metagenomes</taxon>
        <taxon>ecological metagenomes</taxon>
    </lineage>
</organism>
<name>A0A644VCY7_9ZZZZ</name>
<dbReference type="Gene3D" id="2.70.98.70">
    <property type="match status" value="1"/>
</dbReference>
<dbReference type="InterPro" id="IPR006626">
    <property type="entry name" value="PbH1"/>
</dbReference>
<evidence type="ECO:0000313" key="3">
    <source>
        <dbReference type="EMBL" id="MPL88562.1"/>
    </source>
</evidence>
<reference evidence="3" key="1">
    <citation type="submission" date="2019-08" db="EMBL/GenBank/DDBJ databases">
        <authorList>
            <person name="Kucharzyk K."/>
            <person name="Murdoch R.W."/>
            <person name="Higgins S."/>
            <person name="Loffler F."/>
        </authorList>
    </citation>
    <scope>NUCLEOTIDE SEQUENCE</scope>
</reference>
<sequence>MMKKLTFISIYISIAVLSIGQNVIYVVPSGTGYGTSWNDGMGDIQIAINQASDSGKEVWIKSGEYLVSETIQNRSGVNVYGSFSGEEKSVKDRLLKINSKPWDFVYPSILNGNFNCRIMESGSSVNIETIIDGLTLINGNGKGVLVNGQGGALFMGKNIICQNCIVRNNFAVKSGGGIAMTGGTIRQSLIENNMTVEFGGGIYTNSYDPGTYISDCVIRGNISSQNGGGIRSQGKGMTYVSNVKVYNNKAFDNDILKEAGGASFYSENFEVINSLFYNNTGNTSVLLNGGKFYNNTVVNNIGGIYFSAASPMIYHFENNIVWNNKKLNSDRTSIPVFITGSKNNANVYFNNNATELTQTEIDNNWSWTNQNNIFLDTNVENAPQFLRNSTFIGAINSTYPETSDVFENYAWVSKIRIDHPRLFFNQDTFNDVKARALNEENTLFLNIKSRIDQLVGKQIVFQDPLIADGTNSNDHKYGTSAAEAAFIYKVTGDVRYFDLSKRLLEKVIEYYEYRNSHQLNISWYVYSRLHALMAYDWIYNDLSEAEKISIGRSLFNALEFMLPSTSRSNFYRENRSGIDGGFYNNQAMEWYLGLVFHGTGVNDTKALEILKRGYDSHKSVLQYRENASGDDGGAASGTLPYCLADYPWAENNFFHSFMSATGGYNITTQYDYLPNFVSYLYWNLLPQNREFGFGDAHHTDNSIDFAIINMHLSQLVHFYGDRFPMHASVARYIMNELYPRKVNEPTSFPMARFFLTNKHEGVSAFNPSKSLPKARYFESMGQFFMRSGSGPDDTYATFTVSSNLLNHKHYDNNNFLIYKKGFVTLDTGTRPDGIHLSHYYSRTIAHNCVTIRMPGEVLPRYWGSRAPHEADDPVPNDGGQNNLTSTKAVAFDEQDEYVYIASDATGSYNSLKTNLVLRQFVYLPPDNFVVFDRLNATNASYPKKWLLHTAYPPQQVSPQEFYASHEQGRLVCKTIYPENSTMEFVGGPGKQFWSDWKNWALPYGGDNHPLYGQWRIEVSPATAQNDDIFLHLIQVGDRSADVRSLPTAQKAEESGMKGVQFSYANKTYKVLFTTTGKAGGKITITEGGSTIVDENFTSTIKQQTGLALR</sequence>
<dbReference type="EMBL" id="VSSQ01000260">
    <property type="protein sequence ID" value="MPL88562.1"/>
    <property type="molecule type" value="Genomic_DNA"/>
</dbReference>
<dbReference type="Gene3D" id="1.50.10.100">
    <property type="entry name" value="Chondroitin AC/alginate lyase"/>
    <property type="match status" value="1"/>
</dbReference>
<dbReference type="InterPro" id="IPR011050">
    <property type="entry name" value="Pectin_lyase_fold/virulence"/>
</dbReference>
<dbReference type="GO" id="GO:0030313">
    <property type="term" value="C:cell envelope"/>
    <property type="evidence" value="ECO:0007669"/>
    <property type="project" value="UniProtKB-SubCell"/>
</dbReference>
<gene>
    <name evidence="3" type="ORF">SDC9_34588</name>
</gene>
<feature type="domain" description="Heparinase II/III-like C-terminal" evidence="2">
    <location>
        <begin position="772"/>
        <end position="947"/>
    </location>
</feature>
<dbReference type="SUPFAM" id="SSF48230">
    <property type="entry name" value="Chondroitin AC/alginate lyase"/>
    <property type="match status" value="1"/>
</dbReference>
<dbReference type="SUPFAM" id="SSF51126">
    <property type="entry name" value="Pectin lyase-like"/>
    <property type="match status" value="1"/>
</dbReference>
<comment type="subcellular location">
    <subcellularLocation>
        <location evidence="1">Cell envelope</location>
    </subcellularLocation>
</comment>
<evidence type="ECO:0000256" key="1">
    <source>
        <dbReference type="ARBA" id="ARBA00004196"/>
    </source>
</evidence>
<dbReference type="InterPro" id="IPR008929">
    <property type="entry name" value="Chondroitin_lyas"/>
</dbReference>
<dbReference type="Pfam" id="PF07940">
    <property type="entry name" value="Hepar_II_III_C"/>
    <property type="match status" value="1"/>
</dbReference>